<keyword evidence="5 12" id="KW-0030">Aminoacyl-tRNA synthetase</keyword>
<feature type="coiled-coil region" evidence="10">
    <location>
        <begin position="71"/>
        <end position="105"/>
    </location>
</feature>
<dbReference type="InterPro" id="IPR042103">
    <property type="entry name" value="SerRS_1_N_sf"/>
</dbReference>
<keyword evidence="2" id="KW-0436">Ligase</keyword>
<sequence>MLPPPRLDYRSISENFVSKSTNAINRKAPITVEAIQSVSRLYNELKHHSNTLNAKRNSRSVIGEAIRKSALQKDQKAKNAAMEDAKKLKEEISELETLVSQTEQTLLETALAIPNDTHPSSPLGPESAAVILASHGPDPIPVTPTRDHVAIGKKLGWVDLENASSTTGSSWYYLTNEGALLEMALTNYALSVAIKHGFKPVTTPDVVRSDIARRCGFQPRDPSNAHVSQVYHLQNTSPAHSPELVLSATSEIPLAGLFANQLFLSSSLPMKVVGVGHAFRAEAGASGADTRGLYRVHQFTKVELFSVTTEDKSEGMMEEMRRVQTAILDGLRLPFRILDMPTEELGASAYRKYDMEVWMPGRGRWGEVSSLSNCTDFQARRLLIRYHPQTPKSSEGPTPTSTANKFAHTLNGTAAAVPRLIVALIENGIVLDESGEPVALELPSVLRPFWLGDDNLIRWQS</sequence>
<dbReference type="SUPFAM" id="SSF46589">
    <property type="entry name" value="tRNA-binding arm"/>
    <property type="match status" value="1"/>
</dbReference>
<dbReference type="Gene3D" id="3.30.930.10">
    <property type="entry name" value="Bira Bifunctional Protein, Domain 2"/>
    <property type="match status" value="1"/>
</dbReference>
<evidence type="ECO:0000256" key="4">
    <source>
        <dbReference type="ARBA" id="ARBA00022840"/>
    </source>
</evidence>
<accession>A0A4S8MWA4</accession>
<evidence type="ECO:0000256" key="7">
    <source>
        <dbReference type="ARBA" id="ARBA00034892"/>
    </source>
</evidence>
<feature type="binding site" evidence="9">
    <location>
        <begin position="367"/>
        <end position="370"/>
    </location>
    <ligand>
        <name>ATP</name>
        <dbReference type="ChEBI" id="CHEBI:30616"/>
    </ligand>
</feature>
<feature type="binding site" evidence="8">
    <location>
        <position position="303"/>
    </location>
    <ligand>
        <name>L-serine</name>
        <dbReference type="ChEBI" id="CHEBI:33384"/>
    </ligand>
</feature>
<feature type="binding site" evidence="9">
    <location>
        <begin position="280"/>
        <end position="282"/>
    </location>
    <ligand>
        <name>ATP</name>
        <dbReference type="ChEBI" id="CHEBI:30616"/>
    </ligand>
</feature>
<keyword evidence="10" id="KW-0175">Coiled coil</keyword>
<feature type="site" description="Important for serine binding" evidence="8">
    <location>
        <position position="413"/>
    </location>
</feature>
<dbReference type="InterPro" id="IPR010978">
    <property type="entry name" value="tRNA-bd_arm"/>
</dbReference>
<evidence type="ECO:0000256" key="8">
    <source>
        <dbReference type="PIRSR" id="PIRSR001529-1"/>
    </source>
</evidence>
<dbReference type="Proteomes" id="UP000297245">
    <property type="component" value="Unassembled WGS sequence"/>
</dbReference>
<dbReference type="UniPathway" id="UPA00906">
    <property type="reaction ID" value="UER00895"/>
</dbReference>
<dbReference type="Gene3D" id="1.10.287.40">
    <property type="entry name" value="Serine-tRNA synthetase, tRNA binding domain"/>
    <property type="match status" value="1"/>
</dbReference>
<evidence type="ECO:0000256" key="6">
    <source>
        <dbReference type="ARBA" id="ARBA00031113"/>
    </source>
</evidence>
<dbReference type="GO" id="GO:0004828">
    <property type="term" value="F:serine-tRNA ligase activity"/>
    <property type="evidence" value="ECO:0007669"/>
    <property type="project" value="UniProtKB-EC"/>
</dbReference>
<feature type="binding site" evidence="8">
    <location>
        <position position="411"/>
    </location>
    <ligand>
        <name>L-serine</name>
        <dbReference type="ChEBI" id="CHEBI:33384"/>
    </ligand>
</feature>
<dbReference type="InterPro" id="IPR002317">
    <property type="entry name" value="Ser-tRNA-ligase_type_1"/>
</dbReference>
<dbReference type="InterPro" id="IPR006195">
    <property type="entry name" value="aa-tRNA-synth_II"/>
</dbReference>
<dbReference type="PIRSF" id="PIRSF001529">
    <property type="entry name" value="Ser-tRNA-synth_IIa"/>
    <property type="match status" value="1"/>
</dbReference>
<evidence type="ECO:0000256" key="5">
    <source>
        <dbReference type="ARBA" id="ARBA00023146"/>
    </source>
</evidence>
<dbReference type="InterPro" id="IPR002314">
    <property type="entry name" value="aa-tRNA-synt_IIb"/>
</dbReference>
<evidence type="ECO:0000256" key="9">
    <source>
        <dbReference type="PIRSR" id="PIRSR001529-2"/>
    </source>
</evidence>
<feature type="binding site" evidence="8">
    <location>
        <position position="280"/>
    </location>
    <ligand>
        <name>L-serine</name>
        <dbReference type="ChEBI" id="CHEBI:33384"/>
    </ligand>
</feature>
<evidence type="ECO:0000256" key="1">
    <source>
        <dbReference type="ARBA" id="ARBA00012840"/>
    </source>
</evidence>
<gene>
    <name evidence="12" type="ORF">K435DRAFT_262388</name>
</gene>
<keyword evidence="3" id="KW-0547">Nucleotide-binding</keyword>
<keyword evidence="4 9" id="KW-0067">ATP-binding</keyword>
<evidence type="ECO:0000256" key="10">
    <source>
        <dbReference type="SAM" id="Coils"/>
    </source>
</evidence>
<feature type="binding site" evidence="8">
    <location>
        <position position="249"/>
    </location>
    <ligand>
        <name>L-serine</name>
        <dbReference type="ChEBI" id="CHEBI:33384"/>
    </ligand>
</feature>
<keyword evidence="13" id="KW-1185">Reference proteome</keyword>
<dbReference type="NCBIfam" id="TIGR00414">
    <property type="entry name" value="serS"/>
    <property type="match status" value="1"/>
</dbReference>
<evidence type="ECO:0000313" key="12">
    <source>
        <dbReference type="EMBL" id="THV07598.1"/>
    </source>
</evidence>
<dbReference type="SUPFAM" id="SSF55681">
    <property type="entry name" value="Class II aaRS and biotin synthetases"/>
    <property type="match status" value="1"/>
</dbReference>
<evidence type="ECO:0000256" key="3">
    <source>
        <dbReference type="ARBA" id="ARBA00022741"/>
    </source>
</evidence>
<dbReference type="GO" id="GO:0005524">
    <property type="term" value="F:ATP binding"/>
    <property type="evidence" value="ECO:0007669"/>
    <property type="project" value="UniProtKB-KW"/>
</dbReference>
<protein>
    <recommendedName>
        <fullName evidence="1">serine--tRNA ligase</fullName>
        <ecNumber evidence="1">6.1.1.11</ecNumber>
    </recommendedName>
    <alternativeName>
        <fullName evidence="6">Seryl-tRNA synthetase</fullName>
    </alternativeName>
    <alternativeName>
        <fullName evidence="7">Seryl-tRNA(Ser) synthetase</fullName>
    </alternativeName>
</protein>
<dbReference type="InterPro" id="IPR015866">
    <property type="entry name" value="Ser-tRNA-synth_1_N"/>
</dbReference>
<dbReference type="InterPro" id="IPR045864">
    <property type="entry name" value="aa-tRNA-synth_II/BPL/LPL"/>
</dbReference>
<dbReference type="EMBL" id="ML179037">
    <property type="protein sequence ID" value="THV07598.1"/>
    <property type="molecule type" value="Genomic_DNA"/>
</dbReference>
<dbReference type="EC" id="6.1.1.11" evidence="1"/>
<dbReference type="PANTHER" id="PTHR11778">
    <property type="entry name" value="SERYL-TRNA SYNTHETASE"/>
    <property type="match status" value="1"/>
</dbReference>
<evidence type="ECO:0000313" key="13">
    <source>
        <dbReference type="Proteomes" id="UP000297245"/>
    </source>
</evidence>
<feature type="binding site" evidence="9">
    <location>
        <begin position="296"/>
        <end position="299"/>
    </location>
    <ligand>
        <name>ATP</name>
        <dbReference type="ChEBI" id="CHEBI:30616"/>
    </ligand>
</feature>
<proteinExistence type="predicted"/>
<dbReference type="Pfam" id="PF00587">
    <property type="entry name" value="tRNA-synt_2b"/>
    <property type="match status" value="1"/>
</dbReference>
<name>A0A4S8MWA4_DENBC</name>
<dbReference type="AlphaFoldDB" id="A0A4S8MWA4"/>
<dbReference type="PRINTS" id="PR00981">
    <property type="entry name" value="TRNASYNTHSER"/>
</dbReference>
<reference evidence="12 13" key="1">
    <citation type="journal article" date="2019" name="Nat. Ecol. Evol.">
        <title>Megaphylogeny resolves global patterns of mushroom evolution.</title>
        <authorList>
            <person name="Varga T."/>
            <person name="Krizsan K."/>
            <person name="Foldi C."/>
            <person name="Dima B."/>
            <person name="Sanchez-Garcia M."/>
            <person name="Sanchez-Ramirez S."/>
            <person name="Szollosi G.J."/>
            <person name="Szarkandi J.G."/>
            <person name="Papp V."/>
            <person name="Albert L."/>
            <person name="Andreopoulos W."/>
            <person name="Angelini C."/>
            <person name="Antonin V."/>
            <person name="Barry K.W."/>
            <person name="Bougher N.L."/>
            <person name="Buchanan P."/>
            <person name="Buyck B."/>
            <person name="Bense V."/>
            <person name="Catcheside P."/>
            <person name="Chovatia M."/>
            <person name="Cooper J."/>
            <person name="Damon W."/>
            <person name="Desjardin D."/>
            <person name="Finy P."/>
            <person name="Geml J."/>
            <person name="Haridas S."/>
            <person name="Hughes K."/>
            <person name="Justo A."/>
            <person name="Karasinski D."/>
            <person name="Kautmanova I."/>
            <person name="Kiss B."/>
            <person name="Kocsube S."/>
            <person name="Kotiranta H."/>
            <person name="LaButti K.M."/>
            <person name="Lechner B.E."/>
            <person name="Liimatainen K."/>
            <person name="Lipzen A."/>
            <person name="Lukacs Z."/>
            <person name="Mihaltcheva S."/>
            <person name="Morgado L.N."/>
            <person name="Niskanen T."/>
            <person name="Noordeloos M.E."/>
            <person name="Ohm R.A."/>
            <person name="Ortiz-Santana B."/>
            <person name="Ovrebo C."/>
            <person name="Racz N."/>
            <person name="Riley R."/>
            <person name="Savchenko A."/>
            <person name="Shiryaev A."/>
            <person name="Soop K."/>
            <person name="Spirin V."/>
            <person name="Szebenyi C."/>
            <person name="Tomsovsky M."/>
            <person name="Tulloss R.E."/>
            <person name="Uehling J."/>
            <person name="Grigoriev I.V."/>
            <person name="Vagvolgyi C."/>
            <person name="Papp T."/>
            <person name="Martin F.M."/>
            <person name="Miettinen O."/>
            <person name="Hibbett D.S."/>
            <person name="Nagy L.G."/>
        </authorList>
    </citation>
    <scope>NUCLEOTIDE SEQUENCE [LARGE SCALE GENOMIC DNA]</scope>
    <source>
        <strain evidence="12 13">CBS 962.96</strain>
    </source>
</reference>
<dbReference type="OrthoDB" id="10264585at2759"/>
<dbReference type="PROSITE" id="PS50862">
    <property type="entry name" value="AA_TRNA_LIGASE_II"/>
    <property type="match status" value="1"/>
</dbReference>
<evidence type="ECO:0000259" key="11">
    <source>
        <dbReference type="PROSITE" id="PS50862"/>
    </source>
</evidence>
<dbReference type="Pfam" id="PF02403">
    <property type="entry name" value="Seryl_tRNA_N"/>
    <property type="match status" value="1"/>
</dbReference>
<evidence type="ECO:0000256" key="2">
    <source>
        <dbReference type="ARBA" id="ARBA00022598"/>
    </source>
</evidence>
<organism evidence="12 13">
    <name type="scientific">Dendrothele bispora (strain CBS 962.96)</name>
    <dbReference type="NCBI Taxonomy" id="1314807"/>
    <lineage>
        <taxon>Eukaryota</taxon>
        <taxon>Fungi</taxon>
        <taxon>Dikarya</taxon>
        <taxon>Basidiomycota</taxon>
        <taxon>Agaricomycotina</taxon>
        <taxon>Agaricomycetes</taxon>
        <taxon>Agaricomycetidae</taxon>
        <taxon>Agaricales</taxon>
        <taxon>Agaricales incertae sedis</taxon>
        <taxon>Dendrothele</taxon>
    </lineage>
</organism>
<dbReference type="GO" id="GO:0006434">
    <property type="term" value="P:seryl-tRNA aminoacylation"/>
    <property type="evidence" value="ECO:0007669"/>
    <property type="project" value="InterPro"/>
</dbReference>
<feature type="domain" description="Aminoacyl-transfer RNA synthetases class-II family profile" evidence="11">
    <location>
        <begin position="147"/>
        <end position="448"/>
    </location>
</feature>